<evidence type="ECO:0000256" key="2">
    <source>
        <dbReference type="ARBA" id="ARBA00023015"/>
    </source>
</evidence>
<protein>
    <submittedName>
        <fullName evidence="6">LysR family transcriptional regulator</fullName>
    </submittedName>
</protein>
<dbReference type="InterPro" id="IPR036390">
    <property type="entry name" value="WH_DNA-bd_sf"/>
</dbReference>
<keyword evidence="4" id="KW-0804">Transcription</keyword>
<dbReference type="PANTHER" id="PTHR30126:SF6">
    <property type="entry name" value="HTH-TYPE TRANSCRIPTIONAL REGULATOR CYSB-RELATED"/>
    <property type="match status" value="1"/>
</dbReference>
<dbReference type="GO" id="GO:0019344">
    <property type="term" value="P:cysteine biosynthetic process"/>
    <property type="evidence" value="ECO:0007669"/>
    <property type="project" value="TreeGrafter"/>
</dbReference>
<dbReference type="SUPFAM" id="SSF53850">
    <property type="entry name" value="Periplasmic binding protein-like II"/>
    <property type="match status" value="1"/>
</dbReference>
<comment type="caution">
    <text evidence="6">The sequence shown here is derived from an EMBL/GenBank/DDBJ whole genome shotgun (WGS) entry which is preliminary data.</text>
</comment>
<feature type="domain" description="HTH lysR-type" evidence="5">
    <location>
        <begin position="1"/>
        <end position="59"/>
    </location>
</feature>
<comment type="similarity">
    <text evidence="1">Belongs to the LysR transcriptional regulatory family.</text>
</comment>
<dbReference type="SUPFAM" id="SSF46785">
    <property type="entry name" value="Winged helix' DNA-binding domain"/>
    <property type="match status" value="1"/>
</dbReference>
<dbReference type="Gene3D" id="1.10.10.10">
    <property type="entry name" value="Winged helix-like DNA-binding domain superfamily/Winged helix DNA-binding domain"/>
    <property type="match status" value="1"/>
</dbReference>
<dbReference type="GO" id="GO:0000976">
    <property type="term" value="F:transcription cis-regulatory region binding"/>
    <property type="evidence" value="ECO:0007669"/>
    <property type="project" value="TreeGrafter"/>
</dbReference>
<evidence type="ECO:0000256" key="3">
    <source>
        <dbReference type="ARBA" id="ARBA00023125"/>
    </source>
</evidence>
<evidence type="ECO:0000256" key="1">
    <source>
        <dbReference type="ARBA" id="ARBA00009437"/>
    </source>
</evidence>
<organism evidence="6 7">
    <name type="scientific">Paralcaligenes ureilyticus</name>
    <dbReference type="NCBI Taxonomy" id="627131"/>
    <lineage>
        <taxon>Bacteria</taxon>
        <taxon>Pseudomonadati</taxon>
        <taxon>Pseudomonadota</taxon>
        <taxon>Betaproteobacteria</taxon>
        <taxon>Burkholderiales</taxon>
        <taxon>Alcaligenaceae</taxon>
        <taxon>Paralcaligenes</taxon>
    </lineage>
</organism>
<dbReference type="GO" id="GO:0003700">
    <property type="term" value="F:DNA-binding transcription factor activity"/>
    <property type="evidence" value="ECO:0007669"/>
    <property type="project" value="InterPro"/>
</dbReference>
<sequence>MKLRSLECLLEIVLCDFSLSQAAKRLFASQPAVTRQIQLLEQELGFEVLLRLGNKIGGLTKEGLAVYERACNIIHEARQLSSLSSEIGQSTKGKLVIATTHVHARYTLLPCIKQFRVSYPDVAISVISGDPRSIAHAVMIGQADFGLSVEALEGYPDLITFPCYHTRRLIITPKSHPLMQVPSLSLKSLAQYPLIVYDKRFSSGWRVLKAFENANIIPNIVLTAIDAEVLKAYVAAGLGIAVIQALAFNPQHDLEIDARDPGDLFECPMSGITLRKGSFLRGFTLQFLKLLAPKLDLQSSEVGQFVQTRLA</sequence>
<keyword evidence="7" id="KW-1185">Reference proteome</keyword>
<dbReference type="PANTHER" id="PTHR30126">
    <property type="entry name" value="HTH-TYPE TRANSCRIPTIONAL REGULATOR"/>
    <property type="match status" value="1"/>
</dbReference>
<name>A0A4R3M8X2_9BURK</name>
<dbReference type="OrthoDB" id="8958400at2"/>
<evidence type="ECO:0000313" key="7">
    <source>
        <dbReference type="Proteomes" id="UP000295525"/>
    </source>
</evidence>
<gene>
    <name evidence="6" type="ORF">EDC26_103225</name>
</gene>
<dbReference type="Proteomes" id="UP000295525">
    <property type="component" value="Unassembled WGS sequence"/>
</dbReference>
<dbReference type="AlphaFoldDB" id="A0A4R3M8X2"/>
<dbReference type="PRINTS" id="PR00039">
    <property type="entry name" value="HTHLYSR"/>
</dbReference>
<dbReference type="Pfam" id="PF00126">
    <property type="entry name" value="HTH_1"/>
    <property type="match status" value="1"/>
</dbReference>
<accession>A0A4R3M8X2</accession>
<proteinExistence type="inferred from homology"/>
<dbReference type="Pfam" id="PF03466">
    <property type="entry name" value="LysR_substrate"/>
    <property type="match status" value="1"/>
</dbReference>
<dbReference type="InterPro" id="IPR000847">
    <property type="entry name" value="LysR_HTH_N"/>
</dbReference>
<evidence type="ECO:0000259" key="5">
    <source>
        <dbReference type="PROSITE" id="PS50931"/>
    </source>
</evidence>
<dbReference type="EMBL" id="SMAJ01000003">
    <property type="protein sequence ID" value="TCT09606.1"/>
    <property type="molecule type" value="Genomic_DNA"/>
</dbReference>
<evidence type="ECO:0000256" key="4">
    <source>
        <dbReference type="ARBA" id="ARBA00023163"/>
    </source>
</evidence>
<dbReference type="PROSITE" id="PS50931">
    <property type="entry name" value="HTH_LYSR"/>
    <property type="match status" value="1"/>
</dbReference>
<evidence type="ECO:0000313" key="6">
    <source>
        <dbReference type="EMBL" id="TCT09606.1"/>
    </source>
</evidence>
<keyword evidence="2" id="KW-0805">Transcription regulation</keyword>
<keyword evidence="3" id="KW-0238">DNA-binding</keyword>
<dbReference type="Gene3D" id="3.40.190.10">
    <property type="entry name" value="Periplasmic binding protein-like II"/>
    <property type="match status" value="2"/>
</dbReference>
<dbReference type="InterPro" id="IPR005119">
    <property type="entry name" value="LysR_subst-bd"/>
</dbReference>
<dbReference type="InterPro" id="IPR036388">
    <property type="entry name" value="WH-like_DNA-bd_sf"/>
</dbReference>
<reference evidence="6 7" key="1">
    <citation type="submission" date="2019-03" db="EMBL/GenBank/DDBJ databases">
        <title>Genomic Encyclopedia of Type Strains, Phase IV (KMG-IV): sequencing the most valuable type-strain genomes for metagenomic binning, comparative biology and taxonomic classification.</title>
        <authorList>
            <person name="Goeker M."/>
        </authorList>
    </citation>
    <scope>NUCLEOTIDE SEQUENCE [LARGE SCALE GENOMIC DNA]</scope>
    <source>
        <strain evidence="6 7">DSM 24591</strain>
    </source>
</reference>
<dbReference type="RefSeq" id="WP_132580376.1">
    <property type="nucleotide sequence ID" value="NZ_SMAJ01000003.1"/>
</dbReference>